<dbReference type="AlphaFoldDB" id="A0A8K1G3A5"/>
<feature type="region of interest" description="Disordered" evidence="1">
    <location>
        <begin position="1"/>
        <end position="24"/>
    </location>
</feature>
<evidence type="ECO:0000313" key="3">
    <source>
        <dbReference type="Proteomes" id="UP000796761"/>
    </source>
</evidence>
<organism evidence="2 3">
    <name type="scientific">Zosterops borbonicus</name>
    <dbReference type="NCBI Taxonomy" id="364589"/>
    <lineage>
        <taxon>Eukaryota</taxon>
        <taxon>Metazoa</taxon>
        <taxon>Chordata</taxon>
        <taxon>Craniata</taxon>
        <taxon>Vertebrata</taxon>
        <taxon>Euteleostomi</taxon>
        <taxon>Archelosauria</taxon>
        <taxon>Archosauria</taxon>
        <taxon>Dinosauria</taxon>
        <taxon>Saurischia</taxon>
        <taxon>Theropoda</taxon>
        <taxon>Coelurosauria</taxon>
        <taxon>Aves</taxon>
        <taxon>Neognathae</taxon>
        <taxon>Neoaves</taxon>
        <taxon>Telluraves</taxon>
        <taxon>Australaves</taxon>
        <taxon>Passeriformes</taxon>
        <taxon>Sylvioidea</taxon>
        <taxon>Zosteropidae</taxon>
        <taxon>Zosterops</taxon>
    </lineage>
</organism>
<accession>A0A8K1G3A5</accession>
<dbReference type="InterPro" id="IPR043128">
    <property type="entry name" value="Rev_trsase/Diguanyl_cyclase"/>
</dbReference>
<gene>
    <name evidence="2" type="ORF">HGM15179_016214</name>
</gene>
<comment type="caution">
    <text evidence="2">The sequence shown here is derived from an EMBL/GenBank/DDBJ whole genome shotgun (WGS) entry which is preliminary data.</text>
</comment>
<proteinExistence type="predicted"/>
<dbReference type="EMBL" id="SWJQ01000789">
    <property type="protein sequence ID" value="TRZ10886.1"/>
    <property type="molecule type" value="Genomic_DNA"/>
</dbReference>
<sequence>MVQKPFEYPEEQQEPVSRGAEGLADSARSLPAPAVINTMARLRWLRLYARALGVWRVLQALRSASAASYDAGEEKKQPTADATDVLDTAERIRRTAQQEAALGMRASVQQSVEQQDVERRGDVSAAARPTAAGAEKPARESHRARTEAQAFLDYNAYVQTEVVKKAMLVVQKPTEYPEVQQEQELGGAEDSTAAGGPGGTGVQKSPVSRLPPLTQTLAGATRWRTGLPLSRIQRIKIRQDIRMLHDMQQLVGSLQWIRNIILIPPRSHVPAVRPPKGKASMGTKGIDSRSIRLARLHGTADVPKYICQVESSCTTRPVRALYGREGGVGTLAQGPPDKAKPI</sequence>
<keyword evidence="3" id="KW-1185">Reference proteome</keyword>
<dbReference type="Proteomes" id="UP000796761">
    <property type="component" value="Unassembled WGS sequence"/>
</dbReference>
<protein>
    <submittedName>
        <fullName evidence="2">Uncharacterized protein</fullName>
    </submittedName>
</protein>
<dbReference type="Gene3D" id="3.30.70.270">
    <property type="match status" value="1"/>
</dbReference>
<reference evidence="2" key="1">
    <citation type="submission" date="2019-04" db="EMBL/GenBank/DDBJ databases">
        <title>Genome assembly of Zosterops borbonicus 15179.</title>
        <authorList>
            <person name="Leroy T."/>
            <person name="Anselmetti Y."/>
            <person name="Tilak M.-K."/>
            <person name="Nabholz B."/>
        </authorList>
    </citation>
    <scope>NUCLEOTIDE SEQUENCE</scope>
    <source>
        <strain evidence="2">HGM_15179</strain>
        <tissue evidence="2">Muscle</tissue>
    </source>
</reference>
<evidence type="ECO:0000256" key="1">
    <source>
        <dbReference type="SAM" id="MobiDB-lite"/>
    </source>
</evidence>
<name>A0A8K1G3A5_9PASS</name>
<feature type="region of interest" description="Disordered" evidence="1">
    <location>
        <begin position="104"/>
        <end position="142"/>
    </location>
</feature>
<feature type="region of interest" description="Disordered" evidence="1">
    <location>
        <begin position="178"/>
        <end position="210"/>
    </location>
</feature>
<evidence type="ECO:0000313" key="2">
    <source>
        <dbReference type="EMBL" id="TRZ10886.1"/>
    </source>
</evidence>